<proteinExistence type="predicted"/>
<keyword evidence="3" id="KW-1185">Reference proteome</keyword>
<feature type="compositionally biased region" description="Basic and acidic residues" evidence="1">
    <location>
        <begin position="324"/>
        <end position="338"/>
    </location>
</feature>
<name>A0A517SYM4_9BACT</name>
<evidence type="ECO:0000313" key="2">
    <source>
        <dbReference type="EMBL" id="QDT61192.1"/>
    </source>
</evidence>
<reference evidence="2 3" key="1">
    <citation type="submission" date="2019-02" db="EMBL/GenBank/DDBJ databases">
        <title>Deep-cultivation of Planctomycetes and their phenomic and genomic characterization uncovers novel biology.</title>
        <authorList>
            <person name="Wiegand S."/>
            <person name="Jogler M."/>
            <person name="Boedeker C."/>
            <person name="Pinto D."/>
            <person name="Vollmers J."/>
            <person name="Rivas-Marin E."/>
            <person name="Kohn T."/>
            <person name="Peeters S.H."/>
            <person name="Heuer A."/>
            <person name="Rast P."/>
            <person name="Oberbeckmann S."/>
            <person name="Bunk B."/>
            <person name="Jeske O."/>
            <person name="Meyerdierks A."/>
            <person name="Storesund J.E."/>
            <person name="Kallscheuer N."/>
            <person name="Luecker S."/>
            <person name="Lage O.M."/>
            <person name="Pohl T."/>
            <person name="Merkel B.J."/>
            <person name="Hornburger P."/>
            <person name="Mueller R.-W."/>
            <person name="Bruemmer F."/>
            <person name="Labrenz M."/>
            <person name="Spormann A.M."/>
            <person name="Op den Camp H."/>
            <person name="Overmann J."/>
            <person name="Amann R."/>
            <person name="Jetten M.S.M."/>
            <person name="Mascher T."/>
            <person name="Medema M.H."/>
            <person name="Devos D.P."/>
            <person name="Kaster A.-K."/>
            <person name="Ovreas L."/>
            <person name="Rohde M."/>
            <person name="Galperin M.Y."/>
            <person name="Jogler C."/>
        </authorList>
    </citation>
    <scope>NUCLEOTIDE SEQUENCE [LARGE SCALE GENOMIC DNA]</scope>
    <source>
        <strain evidence="2 3">SV_7m_r</strain>
    </source>
</reference>
<dbReference type="Proteomes" id="UP000315003">
    <property type="component" value="Chromosome"/>
</dbReference>
<gene>
    <name evidence="2" type="ORF">SV7mr_37240</name>
</gene>
<feature type="region of interest" description="Disordered" evidence="1">
    <location>
        <begin position="316"/>
        <end position="345"/>
    </location>
</feature>
<dbReference type="AlphaFoldDB" id="A0A517SYM4"/>
<protein>
    <submittedName>
        <fullName evidence="2">Uncharacterized protein</fullName>
    </submittedName>
</protein>
<evidence type="ECO:0000256" key="1">
    <source>
        <dbReference type="SAM" id="MobiDB-lite"/>
    </source>
</evidence>
<dbReference type="OrthoDB" id="290552at2"/>
<evidence type="ECO:0000313" key="3">
    <source>
        <dbReference type="Proteomes" id="UP000315003"/>
    </source>
</evidence>
<dbReference type="EMBL" id="CP036272">
    <property type="protein sequence ID" value="QDT61192.1"/>
    <property type="molecule type" value="Genomic_DNA"/>
</dbReference>
<sequence length="345" mass="38490">MNKPEIMQRGRFNFPVAVGQRAAIGLALLVFVGAVAGACNIPVFRYALERWKPDQAELVIFHDAPLTESQQTLAEKLTRATVAKDQGTLNAEVRFVNVIKNSDDELTDLWRSWNEQGKPLQLPMVLARTKVARGKRVNHFHGPLEDQTVTQFLQSPIRRQLRERLLAGHSVVWLLVRGKNEPQNQAARNTLNKTMRQLERTIELPEGIGLPGSELYADTPLVVQFSLLEMDANDARERMLASLLTGIRKQAFEEGQPLLVPVFGRGRALEVIPGEDLSAGLISELTRFLSGACSCQVKEQNPGFDLMIAADWDQELFGGSQNRPPDRSSQEGQNREPEYVPIPPG</sequence>
<organism evidence="2 3">
    <name type="scientific">Stieleria bergensis</name>
    <dbReference type="NCBI Taxonomy" id="2528025"/>
    <lineage>
        <taxon>Bacteria</taxon>
        <taxon>Pseudomonadati</taxon>
        <taxon>Planctomycetota</taxon>
        <taxon>Planctomycetia</taxon>
        <taxon>Pirellulales</taxon>
        <taxon>Pirellulaceae</taxon>
        <taxon>Stieleria</taxon>
    </lineage>
</organism>
<accession>A0A517SYM4</accession>
<dbReference type="RefSeq" id="WP_145275004.1">
    <property type="nucleotide sequence ID" value="NZ_CP036272.1"/>
</dbReference>